<reference evidence="1 2" key="1">
    <citation type="submission" date="2018-09" db="EMBL/GenBank/DDBJ databases">
        <title>Murine metabolic-syndrome-specific gut microbial biobank.</title>
        <authorList>
            <person name="Liu C."/>
        </authorList>
    </citation>
    <scope>NUCLEOTIDE SEQUENCE [LARGE SCALE GENOMIC DNA]</scope>
    <source>
        <strain evidence="1 2">0.1xD8-82</strain>
    </source>
</reference>
<evidence type="ECO:0000313" key="1">
    <source>
        <dbReference type="EMBL" id="RKI91055.1"/>
    </source>
</evidence>
<organism evidence="1 2">
    <name type="scientific">Parablautia intestinalis</name>
    <dbReference type="NCBI Taxonomy" id="2320100"/>
    <lineage>
        <taxon>Bacteria</taxon>
        <taxon>Bacillati</taxon>
        <taxon>Bacillota</taxon>
        <taxon>Clostridia</taxon>
        <taxon>Lachnospirales</taxon>
        <taxon>Lachnospiraceae</taxon>
        <taxon>Parablautia</taxon>
    </lineage>
</organism>
<keyword evidence="2" id="KW-1185">Reference proteome</keyword>
<dbReference type="AlphaFoldDB" id="A0A3A9AXF9"/>
<dbReference type="EMBL" id="RAYQ01000011">
    <property type="protein sequence ID" value="RKI91055.1"/>
    <property type="molecule type" value="Genomic_DNA"/>
</dbReference>
<name>A0A3A9AXF9_9FIRM</name>
<dbReference type="OrthoDB" id="9767746at2"/>
<accession>A0A3A9AXF9</accession>
<evidence type="ECO:0000313" key="2">
    <source>
        <dbReference type="Proteomes" id="UP000280696"/>
    </source>
</evidence>
<dbReference type="Proteomes" id="UP000280696">
    <property type="component" value="Unassembled WGS sequence"/>
</dbReference>
<protein>
    <submittedName>
        <fullName evidence="1">Uncharacterized protein</fullName>
    </submittedName>
</protein>
<dbReference type="RefSeq" id="WP_120469741.1">
    <property type="nucleotide sequence ID" value="NZ_RAYQ01000011.1"/>
</dbReference>
<proteinExistence type="predicted"/>
<gene>
    <name evidence="1" type="ORF">D7V94_11080</name>
</gene>
<sequence>MFIKILTKTYKGEKRYYASNLPKDQKTSSPLTVLGNCITRDIEQEQAEHLKNDYKHRMSVNRTLCVCLKAICSTYFWRKILKEE</sequence>
<comment type="caution">
    <text evidence="1">The sequence shown here is derived from an EMBL/GenBank/DDBJ whole genome shotgun (WGS) entry which is preliminary data.</text>
</comment>